<evidence type="ECO:0000313" key="2">
    <source>
        <dbReference type="EMBL" id="RFU31218.1"/>
    </source>
</evidence>
<comment type="caution">
    <text evidence="2">The sequence shown here is derived from an EMBL/GenBank/DDBJ whole genome shotgun (WGS) entry which is preliminary data.</text>
</comment>
<evidence type="ECO:0000256" key="1">
    <source>
        <dbReference type="SAM" id="MobiDB-lite"/>
    </source>
</evidence>
<name>A0A3E2HCS9_SCYLI</name>
<accession>A0A3E2HCS9</accession>
<feature type="non-terminal residue" evidence="2">
    <location>
        <position position="208"/>
    </location>
</feature>
<organism evidence="2 3">
    <name type="scientific">Scytalidium lignicola</name>
    <name type="common">Hyphomycete</name>
    <dbReference type="NCBI Taxonomy" id="5539"/>
    <lineage>
        <taxon>Eukaryota</taxon>
        <taxon>Fungi</taxon>
        <taxon>Dikarya</taxon>
        <taxon>Ascomycota</taxon>
        <taxon>Pezizomycotina</taxon>
        <taxon>Leotiomycetes</taxon>
        <taxon>Leotiomycetes incertae sedis</taxon>
        <taxon>Scytalidium</taxon>
    </lineage>
</organism>
<dbReference type="AlphaFoldDB" id="A0A3E2HCS9"/>
<feature type="compositionally biased region" description="Basic and acidic residues" evidence="1">
    <location>
        <begin position="127"/>
        <end position="136"/>
    </location>
</feature>
<sequence>MARASRRSRWKLTIDSPIEDLGDILVEAQRKQFQNVTGKQDSQTGELARIVTRLGSNVSGDSMLSALTGLTTELRVLVGEQRLANATANLQLEETRRLNAHLSGIRQDEAVEHRRARQHRRSGFGGQREERWEPLKPGHPPSLFDSEGPGGPPSKSSCVYVAKGINSTLMWEAKASSKRLKRADGERYAYSYGARAHDSSDAPGGGCR</sequence>
<evidence type="ECO:0000313" key="3">
    <source>
        <dbReference type="Proteomes" id="UP000258309"/>
    </source>
</evidence>
<gene>
    <name evidence="2" type="ORF">B7463_g5095</name>
</gene>
<feature type="non-terminal residue" evidence="2">
    <location>
        <position position="1"/>
    </location>
</feature>
<feature type="region of interest" description="Disordered" evidence="1">
    <location>
        <begin position="109"/>
        <end position="159"/>
    </location>
</feature>
<proteinExistence type="predicted"/>
<dbReference type="EMBL" id="NCSJ02000080">
    <property type="protein sequence ID" value="RFU31218.1"/>
    <property type="molecule type" value="Genomic_DNA"/>
</dbReference>
<reference evidence="2 3" key="1">
    <citation type="submission" date="2018-05" db="EMBL/GenBank/DDBJ databases">
        <title>Draft genome sequence of Scytalidium lignicola DSM 105466, a ubiquitous saprotrophic fungus.</title>
        <authorList>
            <person name="Buettner E."/>
            <person name="Gebauer A.M."/>
            <person name="Hofrichter M."/>
            <person name="Liers C."/>
            <person name="Kellner H."/>
        </authorList>
    </citation>
    <scope>NUCLEOTIDE SEQUENCE [LARGE SCALE GENOMIC DNA]</scope>
    <source>
        <strain evidence="2 3">DSM 105466</strain>
    </source>
</reference>
<dbReference type="Proteomes" id="UP000258309">
    <property type="component" value="Unassembled WGS sequence"/>
</dbReference>
<protein>
    <submittedName>
        <fullName evidence="2">Uncharacterized protein</fullName>
    </submittedName>
</protein>
<keyword evidence="3" id="KW-1185">Reference proteome</keyword>